<dbReference type="Gene3D" id="1.10.150.50">
    <property type="entry name" value="Transcription Factor, Ets-1"/>
    <property type="match status" value="1"/>
</dbReference>
<dbReference type="Proteomes" id="UP000828390">
    <property type="component" value="Unassembled WGS sequence"/>
</dbReference>
<evidence type="ECO:0008006" key="3">
    <source>
        <dbReference type="Google" id="ProtNLM"/>
    </source>
</evidence>
<comment type="caution">
    <text evidence="1">The sequence shown here is derived from an EMBL/GenBank/DDBJ whole genome shotgun (WGS) entry which is preliminary data.</text>
</comment>
<reference evidence="1" key="2">
    <citation type="submission" date="2020-11" db="EMBL/GenBank/DDBJ databases">
        <authorList>
            <person name="McCartney M.A."/>
            <person name="Auch B."/>
            <person name="Kono T."/>
            <person name="Mallez S."/>
            <person name="Becker A."/>
            <person name="Gohl D.M."/>
            <person name="Silverstein K.A.T."/>
            <person name="Koren S."/>
            <person name="Bechman K.B."/>
            <person name="Herman A."/>
            <person name="Abrahante J.E."/>
            <person name="Garbe J."/>
        </authorList>
    </citation>
    <scope>NUCLEOTIDE SEQUENCE</scope>
    <source>
        <strain evidence="1">Duluth1</strain>
        <tissue evidence="1">Whole animal</tissue>
    </source>
</reference>
<protein>
    <recommendedName>
        <fullName evidence="3">SAM domain-containing protein</fullName>
    </recommendedName>
</protein>
<keyword evidence="2" id="KW-1185">Reference proteome</keyword>
<dbReference type="InterPro" id="IPR013761">
    <property type="entry name" value="SAM/pointed_sf"/>
</dbReference>
<sequence>MLRNEELYTREALALITESDLKCLGVPLGNVKVIVNNIKTWNTPATTSKCVTGGCKRETTNEDILLDACKTLDTLYGDQNIPTKSTKQFNAHMNPRTFLAMKATSKKAVHIKMFLTEKCKRRRQNRRKEFVLRSGKINQKRW</sequence>
<evidence type="ECO:0000313" key="2">
    <source>
        <dbReference type="Proteomes" id="UP000828390"/>
    </source>
</evidence>
<gene>
    <name evidence="1" type="ORF">DPMN_060346</name>
</gene>
<organism evidence="1 2">
    <name type="scientific">Dreissena polymorpha</name>
    <name type="common">Zebra mussel</name>
    <name type="synonym">Mytilus polymorpha</name>
    <dbReference type="NCBI Taxonomy" id="45954"/>
    <lineage>
        <taxon>Eukaryota</taxon>
        <taxon>Metazoa</taxon>
        <taxon>Spiralia</taxon>
        <taxon>Lophotrochozoa</taxon>
        <taxon>Mollusca</taxon>
        <taxon>Bivalvia</taxon>
        <taxon>Autobranchia</taxon>
        <taxon>Heteroconchia</taxon>
        <taxon>Euheterodonta</taxon>
        <taxon>Imparidentia</taxon>
        <taxon>Neoheterodontei</taxon>
        <taxon>Myida</taxon>
        <taxon>Dreissenoidea</taxon>
        <taxon>Dreissenidae</taxon>
        <taxon>Dreissena</taxon>
    </lineage>
</organism>
<accession>A0A9D4C5R8</accession>
<name>A0A9D4C5R8_DREPO</name>
<dbReference type="EMBL" id="JAIWYP010000013">
    <property type="protein sequence ID" value="KAH3717553.1"/>
    <property type="molecule type" value="Genomic_DNA"/>
</dbReference>
<reference evidence="1" key="1">
    <citation type="journal article" date="2019" name="bioRxiv">
        <title>The Genome of the Zebra Mussel, Dreissena polymorpha: A Resource for Invasive Species Research.</title>
        <authorList>
            <person name="McCartney M.A."/>
            <person name="Auch B."/>
            <person name="Kono T."/>
            <person name="Mallez S."/>
            <person name="Zhang Y."/>
            <person name="Obille A."/>
            <person name="Becker A."/>
            <person name="Abrahante J.E."/>
            <person name="Garbe J."/>
            <person name="Badalamenti J.P."/>
            <person name="Herman A."/>
            <person name="Mangelson H."/>
            <person name="Liachko I."/>
            <person name="Sullivan S."/>
            <person name="Sone E.D."/>
            <person name="Koren S."/>
            <person name="Silverstein K.A.T."/>
            <person name="Beckman K.B."/>
            <person name="Gohl D.M."/>
        </authorList>
    </citation>
    <scope>NUCLEOTIDE SEQUENCE</scope>
    <source>
        <strain evidence="1">Duluth1</strain>
        <tissue evidence="1">Whole animal</tissue>
    </source>
</reference>
<proteinExistence type="predicted"/>
<dbReference type="AlphaFoldDB" id="A0A9D4C5R8"/>
<evidence type="ECO:0000313" key="1">
    <source>
        <dbReference type="EMBL" id="KAH3717553.1"/>
    </source>
</evidence>